<evidence type="ECO:0008006" key="3">
    <source>
        <dbReference type="Google" id="ProtNLM"/>
    </source>
</evidence>
<evidence type="ECO:0000313" key="1">
    <source>
        <dbReference type="EMBL" id="KAH0869345.1"/>
    </source>
</evidence>
<organism evidence="1 2">
    <name type="scientific">Brassica napus</name>
    <name type="common">Rape</name>
    <dbReference type="NCBI Taxonomy" id="3708"/>
    <lineage>
        <taxon>Eukaryota</taxon>
        <taxon>Viridiplantae</taxon>
        <taxon>Streptophyta</taxon>
        <taxon>Embryophyta</taxon>
        <taxon>Tracheophyta</taxon>
        <taxon>Spermatophyta</taxon>
        <taxon>Magnoliopsida</taxon>
        <taxon>eudicotyledons</taxon>
        <taxon>Gunneridae</taxon>
        <taxon>Pentapetalae</taxon>
        <taxon>rosids</taxon>
        <taxon>malvids</taxon>
        <taxon>Brassicales</taxon>
        <taxon>Brassicaceae</taxon>
        <taxon>Brassiceae</taxon>
        <taxon>Brassica</taxon>
    </lineage>
</organism>
<name>A0ABQ7YMA1_BRANA</name>
<accession>A0ABQ7YMA1</accession>
<comment type="caution">
    <text evidence="1">The sequence shown here is derived from an EMBL/GenBank/DDBJ whole genome shotgun (WGS) entry which is preliminary data.</text>
</comment>
<evidence type="ECO:0000313" key="2">
    <source>
        <dbReference type="Proteomes" id="UP000824890"/>
    </source>
</evidence>
<gene>
    <name evidence="1" type="ORF">HID58_076367</name>
</gene>
<sequence>MVGKQTNHLAELYEGKTCLSIIWHYTQFNINSGFETHVLHLTGCYYVTLMIPCAHAIAAAITEKISVESLVSDIYSLDKLASAYTDVVYPITDAVCGTEQIVEGGTGNLKILPPVTKRPPGRPRKSRILSTGEIRMKTPSKRHLCSRCKKTGHNRATCKVAI</sequence>
<protein>
    <recommendedName>
        <fullName evidence="3">SWIM-type domain-containing protein</fullName>
    </recommendedName>
</protein>
<dbReference type="Proteomes" id="UP000824890">
    <property type="component" value="Unassembled WGS sequence"/>
</dbReference>
<reference evidence="1 2" key="1">
    <citation type="submission" date="2021-05" db="EMBL/GenBank/DDBJ databases">
        <title>Genome Assembly of Synthetic Allotetraploid Brassica napus Reveals Homoeologous Exchanges between Subgenomes.</title>
        <authorList>
            <person name="Davis J.T."/>
        </authorList>
    </citation>
    <scope>NUCLEOTIDE SEQUENCE [LARGE SCALE GENOMIC DNA]</scope>
    <source>
        <strain evidence="2">cv. Da-Ae</strain>
        <tissue evidence="1">Seedling</tissue>
    </source>
</reference>
<proteinExistence type="predicted"/>
<dbReference type="EMBL" id="JAGKQM010000017">
    <property type="protein sequence ID" value="KAH0869345.1"/>
    <property type="molecule type" value="Genomic_DNA"/>
</dbReference>
<keyword evidence="2" id="KW-1185">Reference proteome</keyword>